<dbReference type="Pfam" id="PF00168">
    <property type="entry name" value="C2"/>
    <property type="match status" value="1"/>
</dbReference>
<evidence type="ECO:0000313" key="5">
    <source>
        <dbReference type="Proteomes" id="UP000233837"/>
    </source>
</evidence>
<dbReference type="AlphaFoldDB" id="A0A2I0WX48"/>
<keyword evidence="5" id="KW-1185">Reference proteome</keyword>
<organism evidence="4 5">
    <name type="scientific">Dendrobium catenatum</name>
    <dbReference type="NCBI Taxonomy" id="906689"/>
    <lineage>
        <taxon>Eukaryota</taxon>
        <taxon>Viridiplantae</taxon>
        <taxon>Streptophyta</taxon>
        <taxon>Embryophyta</taxon>
        <taxon>Tracheophyta</taxon>
        <taxon>Spermatophyta</taxon>
        <taxon>Magnoliopsida</taxon>
        <taxon>Liliopsida</taxon>
        <taxon>Asparagales</taxon>
        <taxon>Orchidaceae</taxon>
        <taxon>Epidendroideae</taxon>
        <taxon>Malaxideae</taxon>
        <taxon>Dendrobiinae</taxon>
        <taxon>Dendrobium</taxon>
    </lineage>
</organism>
<keyword evidence="1" id="KW-0479">Metal-binding</keyword>
<evidence type="ECO:0000313" key="4">
    <source>
        <dbReference type="EMBL" id="PKU80232.1"/>
    </source>
</evidence>
<dbReference type="InterPro" id="IPR035892">
    <property type="entry name" value="C2_domain_sf"/>
</dbReference>
<dbReference type="InterPro" id="IPR000008">
    <property type="entry name" value="C2_dom"/>
</dbReference>
<protein>
    <submittedName>
        <fullName evidence="4">Elicitor-responsive protein 1</fullName>
    </submittedName>
</protein>
<dbReference type="Proteomes" id="UP000233837">
    <property type="component" value="Unassembled WGS sequence"/>
</dbReference>
<proteinExistence type="predicted"/>
<dbReference type="GO" id="GO:0046872">
    <property type="term" value="F:metal ion binding"/>
    <property type="evidence" value="ECO:0007669"/>
    <property type="project" value="UniProtKB-KW"/>
</dbReference>
<evidence type="ECO:0000256" key="1">
    <source>
        <dbReference type="ARBA" id="ARBA00022723"/>
    </source>
</evidence>
<dbReference type="PROSITE" id="PS50004">
    <property type="entry name" value="C2"/>
    <property type="match status" value="1"/>
</dbReference>
<dbReference type="Gene3D" id="2.60.40.150">
    <property type="entry name" value="C2 domain"/>
    <property type="match status" value="1"/>
</dbReference>
<dbReference type="PANTHER" id="PTHR46502:SF14">
    <property type="entry name" value="CALCIUM-DEPENDENT LIPID-BINDING (CALB DOMAIN) FAMILY PROTEIN"/>
    <property type="match status" value="1"/>
</dbReference>
<dbReference type="SUPFAM" id="SSF49562">
    <property type="entry name" value="C2 domain (Calcium/lipid-binding domain, CaLB)"/>
    <property type="match status" value="1"/>
</dbReference>
<name>A0A2I0WX48_9ASPA</name>
<reference evidence="4 5" key="1">
    <citation type="journal article" date="2016" name="Sci. Rep.">
        <title>The Dendrobium catenatum Lindl. genome sequence provides insights into polysaccharide synthase, floral development and adaptive evolution.</title>
        <authorList>
            <person name="Zhang G.Q."/>
            <person name="Xu Q."/>
            <person name="Bian C."/>
            <person name="Tsai W.C."/>
            <person name="Yeh C.M."/>
            <person name="Liu K.W."/>
            <person name="Yoshida K."/>
            <person name="Zhang L.S."/>
            <person name="Chang S.B."/>
            <person name="Chen F."/>
            <person name="Shi Y."/>
            <person name="Su Y.Y."/>
            <person name="Zhang Y.Q."/>
            <person name="Chen L.J."/>
            <person name="Yin Y."/>
            <person name="Lin M."/>
            <person name="Huang H."/>
            <person name="Deng H."/>
            <person name="Wang Z.W."/>
            <person name="Zhu S.L."/>
            <person name="Zhao X."/>
            <person name="Deng C."/>
            <person name="Niu S.C."/>
            <person name="Huang J."/>
            <person name="Wang M."/>
            <person name="Liu G.H."/>
            <person name="Yang H.J."/>
            <person name="Xiao X.J."/>
            <person name="Hsiao Y.Y."/>
            <person name="Wu W.L."/>
            <person name="Chen Y.Y."/>
            <person name="Mitsuda N."/>
            <person name="Ohme-Takagi M."/>
            <person name="Luo Y.B."/>
            <person name="Van de Peer Y."/>
            <person name="Liu Z.J."/>
        </authorList>
    </citation>
    <scope>NUCLEOTIDE SEQUENCE [LARGE SCALE GENOMIC DNA]</scope>
    <source>
        <tissue evidence="4">The whole plant</tissue>
    </source>
</reference>
<accession>A0A2I0WX48</accession>
<dbReference type="EMBL" id="KZ502363">
    <property type="protein sequence ID" value="PKU80232.1"/>
    <property type="molecule type" value="Genomic_DNA"/>
</dbReference>
<dbReference type="PANTHER" id="PTHR46502">
    <property type="entry name" value="C2 DOMAIN-CONTAINING"/>
    <property type="match status" value="1"/>
</dbReference>
<reference evidence="4 5" key="2">
    <citation type="journal article" date="2017" name="Nature">
        <title>The Apostasia genome and the evolution of orchids.</title>
        <authorList>
            <person name="Zhang G.Q."/>
            <person name="Liu K.W."/>
            <person name="Li Z."/>
            <person name="Lohaus R."/>
            <person name="Hsiao Y.Y."/>
            <person name="Niu S.C."/>
            <person name="Wang J.Y."/>
            <person name="Lin Y.C."/>
            <person name="Xu Q."/>
            <person name="Chen L.J."/>
            <person name="Yoshida K."/>
            <person name="Fujiwara S."/>
            <person name="Wang Z.W."/>
            <person name="Zhang Y.Q."/>
            <person name="Mitsuda N."/>
            <person name="Wang M."/>
            <person name="Liu G.H."/>
            <person name="Pecoraro L."/>
            <person name="Huang H.X."/>
            <person name="Xiao X.J."/>
            <person name="Lin M."/>
            <person name="Wu X.Y."/>
            <person name="Wu W.L."/>
            <person name="Chen Y.Y."/>
            <person name="Chang S.B."/>
            <person name="Sakamoto S."/>
            <person name="Ohme-Takagi M."/>
            <person name="Yagi M."/>
            <person name="Zeng S.J."/>
            <person name="Shen C.Y."/>
            <person name="Yeh C.M."/>
            <person name="Luo Y.B."/>
            <person name="Tsai W.C."/>
            <person name="Van de Peer Y."/>
            <person name="Liu Z.J."/>
        </authorList>
    </citation>
    <scope>NUCLEOTIDE SEQUENCE [LARGE SCALE GENOMIC DNA]</scope>
    <source>
        <tissue evidence="4">The whole plant</tissue>
    </source>
</reference>
<gene>
    <name evidence="4" type="primary">ERG1</name>
    <name evidence="4" type="ORF">MA16_Dca005763</name>
</gene>
<evidence type="ECO:0000259" key="3">
    <source>
        <dbReference type="PROSITE" id="PS50004"/>
    </source>
</evidence>
<evidence type="ECO:0000256" key="2">
    <source>
        <dbReference type="ARBA" id="ARBA00022837"/>
    </source>
</evidence>
<feature type="domain" description="C2" evidence="3">
    <location>
        <begin position="1"/>
        <end position="108"/>
    </location>
</feature>
<sequence length="145" mass="16465">MSGGVLEILLVNAEGLKHARLPGSTSHVIIECGVHTTASKFTTDDNGKARWNEKFSFKLSHLDLEKLTRMKLWIIRQDKFFEDYHIGEATIHLMDILKEGIRRGSIELKPAPYNVVLEDRTFKGEIKVGLKFISDVSIQFSSNHL</sequence>
<keyword evidence="2" id="KW-0106">Calcium</keyword>